<dbReference type="InterPro" id="IPR050267">
    <property type="entry name" value="Anti-sigma-factor_SerPK"/>
</dbReference>
<keyword evidence="4" id="KW-1185">Reference proteome</keyword>
<accession>A0A5M3WTT5</accession>
<organism evidence="3 4">
    <name type="scientific">Acrocarpospora macrocephala</name>
    <dbReference type="NCBI Taxonomy" id="150177"/>
    <lineage>
        <taxon>Bacteria</taxon>
        <taxon>Bacillati</taxon>
        <taxon>Actinomycetota</taxon>
        <taxon>Actinomycetes</taxon>
        <taxon>Streptosporangiales</taxon>
        <taxon>Streptosporangiaceae</taxon>
        <taxon>Acrocarpospora</taxon>
    </lineage>
</organism>
<keyword evidence="1" id="KW-0723">Serine/threonine-protein kinase</keyword>
<dbReference type="RefSeq" id="WP_155355494.1">
    <property type="nucleotide sequence ID" value="NZ_BAAAHL010000027.1"/>
</dbReference>
<dbReference type="Pfam" id="PF13581">
    <property type="entry name" value="HATPase_c_2"/>
    <property type="match status" value="1"/>
</dbReference>
<dbReference type="SUPFAM" id="SSF55874">
    <property type="entry name" value="ATPase domain of HSP90 chaperone/DNA topoisomerase II/histidine kinase"/>
    <property type="match status" value="1"/>
</dbReference>
<dbReference type="EMBL" id="BLAE01000018">
    <property type="protein sequence ID" value="GES10013.1"/>
    <property type="molecule type" value="Genomic_DNA"/>
</dbReference>
<dbReference type="Gene3D" id="3.30.565.10">
    <property type="entry name" value="Histidine kinase-like ATPase, C-terminal domain"/>
    <property type="match status" value="1"/>
</dbReference>
<sequence>MAKANAVRRSPTTLLSATDLPGASIAVPQARNYVQHICREMSNTRLNELLLVISEIVTNALQHSESGRRPDGRIRLVITEHAYVLHVLVVDQGSSSGAPQLQPQDDIERSGGHGLAIVEHLTRAWGWHEEPPNRVVWFDFEVAP</sequence>
<evidence type="ECO:0000256" key="1">
    <source>
        <dbReference type="ARBA" id="ARBA00022527"/>
    </source>
</evidence>
<protein>
    <recommendedName>
        <fullName evidence="2">Histidine kinase/HSP90-like ATPase domain-containing protein</fullName>
    </recommendedName>
</protein>
<gene>
    <name evidence="3" type="ORF">Amac_036100</name>
</gene>
<dbReference type="InterPro" id="IPR003594">
    <property type="entry name" value="HATPase_dom"/>
</dbReference>
<reference evidence="3 4" key="1">
    <citation type="submission" date="2019-10" db="EMBL/GenBank/DDBJ databases">
        <title>Whole genome shotgun sequence of Acrocarpospora macrocephala NBRC 16266.</title>
        <authorList>
            <person name="Ichikawa N."/>
            <person name="Kimura A."/>
            <person name="Kitahashi Y."/>
            <person name="Komaki H."/>
            <person name="Oguchi A."/>
        </authorList>
    </citation>
    <scope>NUCLEOTIDE SEQUENCE [LARGE SCALE GENOMIC DNA]</scope>
    <source>
        <strain evidence="3 4">NBRC 16266</strain>
    </source>
</reference>
<keyword evidence="1" id="KW-0808">Transferase</keyword>
<dbReference type="AlphaFoldDB" id="A0A5M3WTT5"/>
<proteinExistence type="predicted"/>
<dbReference type="OrthoDB" id="3435913at2"/>
<dbReference type="GO" id="GO:0004674">
    <property type="term" value="F:protein serine/threonine kinase activity"/>
    <property type="evidence" value="ECO:0007669"/>
    <property type="project" value="UniProtKB-KW"/>
</dbReference>
<dbReference type="PANTHER" id="PTHR35526:SF3">
    <property type="entry name" value="ANTI-SIGMA-F FACTOR RSBW"/>
    <property type="match status" value="1"/>
</dbReference>
<dbReference type="InterPro" id="IPR036890">
    <property type="entry name" value="HATPase_C_sf"/>
</dbReference>
<comment type="caution">
    <text evidence="3">The sequence shown here is derived from an EMBL/GenBank/DDBJ whole genome shotgun (WGS) entry which is preliminary data.</text>
</comment>
<evidence type="ECO:0000313" key="4">
    <source>
        <dbReference type="Proteomes" id="UP000331127"/>
    </source>
</evidence>
<evidence type="ECO:0000259" key="2">
    <source>
        <dbReference type="Pfam" id="PF13581"/>
    </source>
</evidence>
<evidence type="ECO:0000313" key="3">
    <source>
        <dbReference type="EMBL" id="GES10013.1"/>
    </source>
</evidence>
<name>A0A5M3WTT5_9ACTN</name>
<dbReference type="CDD" id="cd16936">
    <property type="entry name" value="HATPase_RsbW-like"/>
    <property type="match status" value="1"/>
</dbReference>
<feature type="domain" description="Histidine kinase/HSP90-like ATPase" evidence="2">
    <location>
        <begin position="26"/>
        <end position="138"/>
    </location>
</feature>
<dbReference type="PANTHER" id="PTHR35526">
    <property type="entry name" value="ANTI-SIGMA-F FACTOR RSBW-RELATED"/>
    <property type="match status" value="1"/>
</dbReference>
<dbReference type="Proteomes" id="UP000331127">
    <property type="component" value="Unassembled WGS sequence"/>
</dbReference>
<keyword evidence="1" id="KW-0418">Kinase</keyword>